<dbReference type="PANTHER" id="PTHR24276:SF91">
    <property type="entry name" value="AT26814P-RELATED"/>
    <property type="match status" value="1"/>
</dbReference>
<dbReference type="GO" id="GO:0006508">
    <property type="term" value="P:proteolysis"/>
    <property type="evidence" value="ECO:0007669"/>
    <property type="project" value="UniProtKB-KW"/>
</dbReference>
<comment type="caution">
    <text evidence="5">The sequence shown here is derived from an EMBL/GenBank/DDBJ whole genome shotgun (WGS) entry which is preliminary data.</text>
</comment>
<dbReference type="AlphaFoldDB" id="A0A846S1I2"/>
<feature type="chain" id="PRO_5032673722" evidence="3">
    <location>
        <begin position="26"/>
        <end position="237"/>
    </location>
</feature>
<dbReference type="InterPro" id="IPR001314">
    <property type="entry name" value="Peptidase_S1A"/>
</dbReference>
<dbReference type="Proteomes" id="UP000547458">
    <property type="component" value="Unassembled WGS sequence"/>
</dbReference>
<feature type="signal peptide" evidence="3">
    <location>
        <begin position="1"/>
        <end position="25"/>
    </location>
</feature>
<name>A0A846S1I2_9MICC</name>
<evidence type="ECO:0000256" key="1">
    <source>
        <dbReference type="ARBA" id="ARBA00007664"/>
    </source>
</evidence>
<dbReference type="Pfam" id="PF00089">
    <property type="entry name" value="Trypsin"/>
    <property type="match status" value="1"/>
</dbReference>
<dbReference type="RefSeq" id="WP_167995558.1">
    <property type="nucleotide sequence ID" value="NZ_JAATJL010000001.1"/>
</dbReference>
<sequence length="237" mass="23897">MKSIRLLAAAALAAGTLLAPAAATAAPAGTDIVGGDTIPISAAPYAVQIHVNTTGTAFNCTGSLISSQWVLTAKHCEGTRSVRLGSASNGSGGTVRTIVADRAFAGGDVRLLKLSSPYSGATVTLDRDRVTQAGPASAYGWGRTCSVCNASPTLKTAQVSITAYSSDAYGGPALQTYGQDGQVFKGDSGGPLMVNGQQVGVLSTGSGDPDTYDRPANYSEVSNAMSWITSISGVTGR</sequence>
<keyword evidence="5" id="KW-0645">Protease</keyword>
<keyword evidence="5" id="KW-0378">Hydrolase</keyword>
<evidence type="ECO:0000259" key="4">
    <source>
        <dbReference type="PROSITE" id="PS50240"/>
    </source>
</evidence>
<dbReference type="InterPro" id="IPR009003">
    <property type="entry name" value="Peptidase_S1_PA"/>
</dbReference>
<evidence type="ECO:0000313" key="5">
    <source>
        <dbReference type="EMBL" id="NJC24291.1"/>
    </source>
</evidence>
<evidence type="ECO:0000313" key="6">
    <source>
        <dbReference type="Proteomes" id="UP000547458"/>
    </source>
</evidence>
<organism evidence="5 6">
    <name type="scientific">Arthrobacter pigmenti</name>
    <dbReference type="NCBI Taxonomy" id="271432"/>
    <lineage>
        <taxon>Bacteria</taxon>
        <taxon>Bacillati</taxon>
        <taxon>Actinomycetota</taxon>
        <taxon>Actinomycetes</taxon>
        <taxon>Micrococcales</taxon>
        <taxon>Micrococcaceae</taxon>
        <taxon>Arthrobacter</taxon>
    </lineage>
</organism>
<proteinExistence type="inferred from homology"/>
<gene>
    <name evidence="5" type="ORF">BJ994_003367</name>
</gene>
<keyword evidence="3" id="KW-0732">Signal</keyword>
<dbReference type="GO" id="GO:0004252">
    <property type="term" value="F:serine-type endopeptidase activity"/>
    <property type="evidence" value="ECO:0007669"/>
    <property type="project" value="InterPro"/>
</dbReference>
<dbReference type="PRINTS" id="PR00722">
    <property type="entry name" value="CHYMOTRYPSIN"/>
</dbReference>
<dbReference type="PANTHER" id="PTHR24276">
    <property type="entry name" value="POLYSERASE-RELATED"/>
    <property type="match status" value="1"/>
</dbReference>
<dbReference type="EMBL" id="JAATJL010000001">
    <property type="protein sequence ID" value="NJC24291.1"/>
    <property type="molecule type" value="Genomic_DNA"/>
</dbReference>
<accession>A0A846S1I2</accession>
<dbReference type="InterPro" id="IPR043504">
    <property type="entry name" value="Peptidase_S1_PA_chymotrypsin"/>
</dbReference>
<reference evidence="5 6" key="1">
    <citation type="submission" date="2020-03" db="EMBL/GenBank/DDBJ databases">
        <title>Sequencing the genomes of 1000 actinobacteria strains.</title>
        <authorList>
            <person name="Klenk H.-P."/>
        </authorList>
    </citation>
    <scope>NUCLEOTIDE SEQUENCE [LARGE SCALE GENOMIC DNA]</scope>
    <source>
        <strain evidence="5 6">DSM 16403</strain>
    </source>
</reference>
<dbReference type="SMART" id="SM00020">
    <property type="entry name" value="Tryp_SPc"/>
    <property type="match status" value="1"/>
</dbReference>
<keyword evidence="2" id="KW-1015">Disulfide bond</keyword>
<evidence type="ECO:0000256" key="2">
    <source>
        <dbReference type="ARBA" id="ARBA00023157"/>
    </source>
</evidence>
<keyword evidence="6" id="KW-1185">Reference proteome</keyword>
<dbReference type="InterPro" id="IPR050430">
    <property type="entry name" value="Peptidase_S1"/>
</dbReference>
<feature type="domain" description="Peptidase S1" evidence="4">
    <location>
        <begin position="32"/>
        <end position="233"/>
    </location>
</feature>
<dbReference type="InterPro" id="IPR001254">
    <property type="entry name" value="Trypsin_dom"/>
</dbReference>
<evidence type="ECO:0000256" key="3">
    <source>
        <dbReference type="SAM" id="SignalP"/>
    </source>
</evidence>
<dbReference type="SUPFAM" id="SSF50494">
    <property type="entry name" value="Trypsin-like serine proteases"/>
    <property type="match status" value="1"/>
</dbReference>
<protein>
    <submittedName>
        <fullName evidence="5">Secreted trypsin-like serine protease</fullName>
    </submittedName>
</protein>
<dbReference type="PROSITE" id="PS50240">
    <property type="entry name" value="TRYPSIN_DOM"/>
    <property type="match status" value="1"/>
</dbReference>
<dbReference type="Gene3D" id="2.40.10.10">
    <property type="entry name" value="Trypsin-like serine proteases"/>
    <property type="match status" value="2"/>
</dbReference>
<comment type="similarity">
    <text evidence="1">Belongs to the peptidase S1 family.</text>
</comment>